<reference evidence="1 2" key="1">
    <citation type="journal article" date="2013" name="Genome Announc.">
        <title>Genome Sequence of Mycoplasma columbinum Strain SF7.</title>
        <authorList>
            <person name="Guo Z."/>
            <person name="Xu X."/>
            <person name="Zheng Q."/>
            <person name="Li T."/>
            <person name="Kuang S."/>
            <person name="Zhang Z."/>
            <person name="Chen Y."/>
            <person name="Lu X."/>
            <person name="Zhou R."/>
            <person name="Bi D."/>
            <person name="Jin H."/>
        </authorList>
    </citation>
    <scope>NUCLEOTIDE SEQUENCE [LARGE SCALE GENOMIC DNA]</scope>
    <source>
        <strain evidence="1 2">SF7</strain>
    </source>
</reference>
<evidence type="ECO:0000313" key="1">
    <source>
        <dbReference type="EMBL" id="EGV00182.1"/>
    </source>
</evidence>
<accession>F9UKH7</accession>
<protein>
    <submittedName>
        <fullName evidence="1">Uncharacterized protein</fullName>
    </submittedName>
</protein>
<sequence>MPLGFRIAKDEKVNEANMLPEFAIANSLQTSNLVFA</sequence>
<keyword evidence="2" id="KW-1185">Reference proteome</keyword>
<dbReference type="Proteomes" id="UP000004978">
    <property type="component" value="Unassembled WGS sequence"/>
</dbReference>
<comment type="caution">
    <text evidence="1">The sequence shown here is derived from an EMBL/GenBank/DDBJ whole genome shotgun (WGS) entry which is preliminary data.</text>
</comment>
<organism evidence="1 2">
    <name type="scientific">Mycoplasmopsis columbina SF7</name>
    <dbReference type="NCBI Taxonomy" id="1037410"/>
    <lineage>
        <taxon>Bacteria</taxon>
        <taxon>Bacillati</taxon>
        <taxon>Mycoplasmatota</taxon>
        <taxon>Mycoplasmoidales</taxon>
        <taxon>Metamycoplasmataceae</taxon>
        <taxon>Mycoplasmopsis</taxon>
    </lineage>
</organism>
<name>F9UKH7_9BACT</name>
<gene>
    <name evidence="1" type="ORF">MCSF7_01951</name>
</gene>
<dbReference type="EMBL" id="AFXA01000011">
    <property type="protein sequence ID" value="EGV00182.1"/>
    <property type="molecule type" value="Genomic_DNA"/>
</dbReference>
<proteinExistence type="predicted"/>
<dbReference type="AlphaFoldDB" id="F9UKH7"/>
<evidence type="ECO:0000313" key="2">
    <source>
        <dbReference type="Proteomes" id="UP000004978"/>
    </source>
</evidence>